<comment type="caution">
    <text evidence="1">The sequence shown here is derived from an EMBL/GenBank/DDBJ whole genome shotgun (WGS) entry which is preliminary data.</text>
</comment>
<accession>A0ABV4HR67</accession>
<sequence length="64" mass="6718">MNVFALSLPSGPRPLPAVVIASARVAVAREPRSRDFGVGYGHSSGYARARGYAGAAFAPRFRIA</sequence>
<dbReference type="Proteomes" id="UP001566331">
    <property type="component" value="Unassembled WGS sequence"/>
</dbReference>
<gene>
    <name evidence="1" type="ORF">AB6713_11535</name>
</gene>
<name>A0ABV4HR67_9GAMM</name>
<protein>
    <submittedName>
        <fullName evidence="1">Uncharacterized protein</fullName>
    </submittedName>
</protein>
<dbReference type="EMBL" id="JBFWIC010000014">
    <property type="protein sequence ID" value="MEZ0475243.1"/>
    <property type="molecule type" value="Genomic_DNA"/>
</dbReference>
<evidence type="ECO:0000313" key="1">
    <source>
        <dbReference type="EMBL" id="MEZ0475243.1"/>
    </source>
</evidence>
<organism evidence="1 2">
    <name type="scientific">Luteimonas salinilitoris</name>
    <dbReference type="NCBI Taxonomy" id="3237697"/>
    <lineage>
        <taxon>Bacteria</taxon>
        <taxon>Pseudomonadati</taxon>
        <taxon>Pseudomonadota</taxon>
        <taxon>Gammaproteobacteria</taxon>
        <taxon>Lysobacterales</taxon>
        <taxon>Lysobacteraceae</taxon>
        <taxon>Luteimonas</taxon>
    </lineage>
</organism>
<keyword evidence="2" id="KW-1185">Reference proteome</keyword>
<evidence type="ECO:0000313" key="2">
    <source>
        <dbReference type="Proteomes" id="UP001566331"/>
    </source>
</evidence>
<proteinExistence type="predicted"/>
<dbReference type="RefSeq" id="WP_370564680.1">
    <property type="nucleotide sequence ID" value="NZ_JBFWIB010000009.1"/>
</dbReference>
<reference evidence="1 2" key="1">
    <citation type="submission" date="2024-07" db="EMBL/GenBank/DDBJ databases">
        <title>Luteimonas salilacus sp. nov., isolated from the shore soil of Salt Lake in Tibet of China.</title>
        <authorList>
            <person name="Zhang X."/>
            <person name="Li A."/>
        </authorList>
    </citation>
    <scope>NUCLEOTIDE SEQUENCE [LARGE SCALE GENOMIC DNA]</scope>
    <source>
        <strain evidence="1 2">B3-2-R+30</strain>
    </source>
</reference>